<dbReference type="AlphaFoldDB" id="A0AAC8TFH2"/>
<protein>
    <submittedName>
        <fullName evidence="1">Uncharacterized protein</fullName>
    </submittedName>
</protein>
<accession>A0AAC8TFH2</accession>
<proteinExistence type="predicted"/>
<reference evidence="1 2" key="1">
    <citation type="submission" date="2015-05" db="EMBL/GenBank/DDBJ databases">
        <title>Genome assembly of Archangium gephyra DSM 2261.</title>
        <authorList>
            <person name="Sharma G."/>
            <person name="Subramanian S."/>
        </authorList>
    </citation>
    <scope>NUCLEOTIDE SEQUENCE [LARGE SCALE GENOMIC DNA]</scope>
    <source>
        <strain evidence="1 2">DSM 2261</strain>
    </source>
</reference>
<dbReference type="KEGG" id="age:AA314_05703"/>
<evidence type="ECO:0000313" key="2">
    <source>
        <dbReference type="Proteomes" id="UP000035579"/>
    </source>
</evidence>
<evidence type="ECO:0000313" key="1">
    <source>
        <dbReference type="EMBL" id="AKJ04077.1"/>
    </source>
</evidence>
<dbReference type="EMBL" id="CP011509">
    <property type="protein sequence ID" value="AKJ04077.1"/>
    <property type="molecule type" value="Genomic_DNA"/>
</dbReference>
<organism evidence="1 2">
    <name type="scientific">Archangium gephyra</name>
    <dbReference type="NCBI Taxonomy" id="48"/>
    <lineage>
        <taxon>Bacteria</taxon>
        <taxon>Pseudomonadati</taxon>
        <taxon>Myxococcota</taxon>
        <taxon>Myxococcia</taxon>
        <taxon>Myxococcales</taxon>
        <taxon>Cystobacterineae</taxon>
        <taxon>Archangiaceae</taxon>
        <taxon>Archangium</taxon>
    </lineage>
</organism>
<gene>
    <name evidence="1" type="ORF">AA314_05703</name>
</gene>
<name>A0AAC8TFH2_9BACT</name>
<dbReference type="Proteomes" id="UP000035579">
    <property type="component" value="Chromosome"/>
</dbReference>
<sequence>MITAMRTPMLMSVERAREDRAGVEDSCCLAMGVLGLLRGC</sequence>